<organism evidence="2 3">
    <name type="scientific">Potamilus streckersoni</name>
    <dbReference type="NCBI Taxonomy" id="2493646"/>
    <lineage>
        <taxon>Eukaryota</taxon>
        <taxon>Metazoa</taxon>
        <taxon>Spiralia</taxon>
        <taxon>Lophotrochozoa</taxon>
        <taxon>Mollusca</taxon>
        <taxon>Bivalvia</taxon>
        <taxon>Autobranchia</taxon>
        <taxon>Heteroconchia</taxon>
        <taxon>Palaeoheterodonta</taxon>
        <taxon>Unionida</taxon>
        <taxon>Unionoidea</taxon>
        <taxon>Unionidae</taxon>
        <taxon>Ambleminae</taxon>
        <taxon>Lampsilini</taxon>
        <taxon>Potamilus</taxon>
    </lineage>
</organism>
<dbReference type="Proteomes" id="UP001195483">
    <property type="component" value="Unassembled WGS sequence"/>
</dbReference>
<sequence length="86" mass="9880">MLRLKVLKVGWHLKYFKVCKTWLSETKYAGFCVVTSLCLPVLAFPKLIGGDRPMSIVYCSQSPLDCERSTPPEEPWVETEERKTDV</sequence>
<gene>
    <name evidence="2" type="ORF">CHS0354_027816</name>
</gene>
<reference evidence="2" key="3">
    <citation type="submission" date="2023-05" db="EMBL/GenBank/DDBJ databases">
        <authorList>
            <person name="Smith C.H."/>
        </authorList>
    </citation>
    <scope>NUCLEOTIDE SEQUENCE</scope>
    <source>
        <strain evidence="2">CHS0354</strain>
        <tissue evidence="2">Mantle</tissue>
    </source>
</reference>
<dbReference type="EMBL" id="JAEAOA010001685">
    <property type="protein sequence ID" value="KAK3601572.1"/>
    <property type="molecule type" value="Genomic_DNA"/>
</dbReference>
<comment type="caution">
    <text evidence="2">The sequence shown here is derived from an EMBL/GenBank/DDBJ whole genome shotgun (WGS) entry which is preliminary data.</text>
</comment>
<feature type="region of interest" description="Disordered" evidence="1">
    <location>
        <begin position="66"/>
        <end position="86"/>
    </location>
</feature>
<protein>
    <submittedName>
        <fullName evidence="2">Uncharacterized protein</fullName>
    </submittedName>
</protein>
<evidence type="ECO:0000256" key="1">
    <source>
        <dbReference type="SAM" id="MobiDB-lite"/>
    </source>
</evidence>
<reference evidence="2" key="1">
    <citation type="journal article" date="2021" name="Genome Biol. Evol.">
        <title>A High-Quality Reference Genome for a Parasitic Bivalve with Doubly Uniparental Inheritance (Bivalvia: Unionida).</title>
        <authorList>
            <person name="Smith C.H."/>
        </authorList>
    </citation>
    <scope>NUCLEOTIDE SEQUENCE</scope>
    <source>
        <strain evidence="2">CHS0354</strain>
    </source>
</reference>
<proteinExistence type="predicted"/>
<dbReference type="AlphaFoldDB" id="A0AAE0T0K1"/>
<evidence type="ECO:0000313" key="3">
    <source>
        <dbReference type="Proteomes" id="UP001195483"/>
    </source>
</evidence>
<keyword evidence="3" id="KW-1185">Reference proteome</keyword>
<reference evidence="2" key="2">
    <citation type="journal article" date="2021" name="Genome Biol. Evol.">
        <title>Developing a high-quality reference genome for a parasitic bivalve with doubly uniparental inheritance (Bivalvia: Unionida).</title>
        <authorList>
            <person name="Smith C.H."/>
        </authorList>
    </citation>
    <scope>NUCLEOTIDE SEQUENCE</scope>
    <source>
        <strain evidence="2">CHS0354</strain>
        <tissue evidence="2">Mantle</tissue>
    </source>
</reference>
<evidence type="ECO:0000313" key="2">
    <source>
        <dbReference type="EMBL" id="KAK3601572.1"/>
    </source>
</evidence>
<name>A0AAE0T0K1_9BIVA</name>
<accession>A0AAE0T0K1</accession>